<accession>A0ABU9EFG1</accession>
<sequence length="206" mass="22706">MRIKTDSELDLASRTIASLALQHLRQDGTLRVRQRDQLHRALATAAEALDWTLIPGDGAQRLQAAAQDMQRLTRAGADALERDFAERLDAKKAETKTLRKVMGSVRALADDDDTSFPAEISYAHTARNGSHGLYTKVETLTVRDASEVEGAAAALEKNLDKFDKLRTEMLAEMKLEKRQIEEMRKTVASFVGASNSIVDDVLAALV</sequence>
<dbReference type="RefSeq" id="WP_405279134.1">
    <property type="nucleotide sequence ID" value="NZ_CP144380.1"/>
</dbReference>
<organism evidence="2 3">
    <name type="scientific">Gaopeijia maritima</name>
    <dbReference type="NCBI Taxonomy" id="3119007"/>
    <lineage>
        <taxon>Bacteria</taxon>
        <taxon>Pseudomonadati</taxon>
        <taxon>Gemmatimonadota</taxon>
        <taxon>Longimicrobiia</taxon>
        <taxon>Gaopeijiales</taxon>
        <taxon>Gaopeijiaceae</taxon>
        <taxon>Gaopeijia</taxon>
    </lineage>
</organism>
<name>A0ABU9EFG1_9BACT</name>
<evidence type="ECO:0000313" key="3">
    <source>
        <dbReference type="Proteomes" id="UP001484239"/>
    </source>
</evidence>
<keyword evidence="3" id="KW-1185">Reference proteome</keyword>
<dbReference type="EMBL" id="JBBHLI010000014">
    <property type="protein sequence ID" value="MEK9502705.1"/>
    <property type="molecule type" value="Genomic_DNA"/>
</dbReference>
<dbReference type="Proteomes" id="UP001484239">
    <property type="component" value="Unassembled WGS sequence"/>
</dbReference>
<evidence type="ECO:0000313" key="2">
    <source>
        <dbReference type="EMBL" id="MEK9502705.1"/>
    </source>
</evidence>
<keyword evidence="1" id="KW-0175">Coiled coil</keyword>
<evidence type="ECO:0000256" key="1">
    <source>
        <dbReference type="SAM" id="Coils"/>
    </source>
</evidence>
<comment type="caution">
    <text evidence="2">The sequence shown here is derived from an EMBL/GenBank/DDBJ whole genome shotgun (WGS) entry which is preliminary data.</text>
</comment>
<feature type="coiled-coil region" evidence="1">
    <location>
        <begin position="152"/>
        <end position="186"/>
    </location>
</feature>
<protein>
    <submittedName>
        <fullName evidence="2">Uncharacterized protein</fullName>
    </submittedName>
</protein>
<proteinExistence type="predicted"/>
<gene>
    <name evidence="2" type="ORF">WI372_17045</name>
</gene>
<reference evidence="2 3" key="1">
    <citation type="submission" date="2024-02" db="EMBL/GenBank/DDBJ databases">
        <title>A novel Gemmatimonadota bacterium.</title>
        <authorList>
            <person name="Du Z.-J."/>
            <person name="Ye Y.-Q."/>
        </authorList>
    </citation>
    <scope>NUCLEOTIDE SEQUENCE [LARGE SCALE GENOMIC DNA]</scope>
    <source>
        <strain evidence="2 3">DH-20</strain>
    </source>
</reference>